<dbReference type="Pfam" id="PF13988">
    <property type="entry name" value="DUF4225"/>
    <property type="match status" value="1"/>
</dbReference>
<dbReference type="InterPro" id="IPR025320">
    <property type="entry name" value="DUF4225"/>
</dbReference>
<comment type="caution">
    <text evidence="1">The sequence shown here is derived from an EMBL/GenBank/DDBJ whole genome shotgun (WGS) entry which is preliminary data.</text>
</comment>
<accession>A0ABT9CWV1</accession>
<dbReference type="EMBL" id="JAUQOO010000027">
    <property type="protein sequence ID" value="MDO7929983.1"/>
    <property type="molecule type" value="Genomic_DNA"/>
</dbReference>
<evidence type="ECO:0000313" key="1">
    <source>
        <dbReference type="EMBL" id="MDO7929983.1"/>
    </source>
</evidence>
<gene>
    <name evidence="1" type="ORF">Q6A51_24705</name>
</gene>
<feature type="non-terminal residue" evidence="1">
    <location>
        <position position="1"/>
    </location>
</feature>
<keyword evidence="2" id="KW-1185">Reference proteome</keyword>
<protein>
    <submittedName>
        <fullName evidence="1">DUF4225 domain-containing protein</fullName>
    </submittedName>
</protein>
<dbReference type="RefSeq" id="WP_304575955.1">
    <property type="nucleotide sequence ID" value="NZ_JAUQOO010000027.1"/>
</dbReference>
<proteinExistence type="predicted"/>
<evidence type="ECO:0000313" key="2">
    <source>
        <dbReference type="Proteomes" id="UP001223016"/>
    </source>
</evidence>
<name>A0ABT9CWV1_9PSED</name>
<sequence>LDASLIGTLLLSLSTIAGTEISNPSWVNFQSAGWVSFQSAPTRNLITGRSDTEGPLRKGYQKLARISGYDDCVGNVVYGAVDILLSVYGAGRLVLKPDSWRLFKYIHTDYIRAYKITPTKVVAVDLISDGITFDSIIDQWRCQND</sequence>
<dbReference type="Proteomes" id="UP001223016">
    <property type="component" value="Unassembled WGS sequence"/>
</dbReference>
<organism evidence="1 2">
    <name type="scientific">Pseudomonas serbiensis</name>
    <dbReference type="NCBI Taxonomy" id="3064350"/>
    <lineage>
        <taxon>Bacteria</taxon>
        <taxon>Pseudomonadati</taxon>
        <taxon>Pseudomonadota</taxon>
        <taxon>Gammaproteobacteria</taxon>
        <taxon>Pseudomonadales</taxon>
        <taxon>Pseudomonadaceae</taxon>
        <taxon>Pseudomonas</taxon>
    </lineage>
</organism>
<reference evidence="1 2" key="1">
    <citation type="submission" date="2023-07" db="EMBL/GenBank/DDBJ databases">
        <title>Identification of four novel Pseudomonas species associated with bacterial leaf spot of cucurbits.</title>
        <authorList>
            <person name="Fullem K.R."/>
        </authorList>
    </citation>
    <scope>NUCLEOTIDE SEQUENCE [LARGE SCALE GENOMIC DNA]</scope>
    <source>
        <strain evidence="1 2">KFB 138</strain>
    </source>
</reference>